<dbReference type="GeneID" id="4708445"/>
<dbReference type="eggNOG" id="ENOG502QSHE">
    <property type="taxonomic scope" value="Eukaryota"/>
</dbReference>
<dbReference type="Proteomes" id="UP000006701">
    <property type="component" value="Unassembled WGS sequence"/>
</dbReference>
<keyword evidence="3" id="KW-1185">Reference proteome</keyword>
<reference evidence="2 3" key="1">
    <citation type="journal article" date="2008" name="PLoS Genet.">
        <title>Genomic islands in the pathogenic filamentous fungus Aspergillus fumigatus.</title>
        <authorList>
            <person name="Fedorova N.D."/>
            <person name="Khaldi N."/>
            <person name="Joardar V.S."/>
            <person name="Maiti R."/>
            <person name="Amedeo P."/>
            <person name="Anderson M.J."/>
            <person name="Crabtree J."/>
            <person name="Silva J.C."/>
            <person name="Badger J.H."/>
            <person name="Albarraq A."/>
            <person name="Angiuoli S."/>
            <person name="Bussey H."/>
            <person name="Bowyer P."/>
            <person name="Cotty P.J."/>
            <person name="Dyer P.S."/>
            <person name="Egan A."/>
            <person name="Galens K."/>
            <person name="Fraser-Liggett C.M."/>
            <person name="Haas B.J."/>
            <person name="Inman J.M."/>
            <person name="Kent R."/>
            <person name="Lemieux S."/>
            <person name="Malavazi I."/>
            <person name="Orvis J."/>
            <person name="Roemer T."/>
            <person name="Ronning C.M."/>
            <person name="Sundaram J.P."/>
            <person name="Sutton G."/>
            <person name="Turner G."/>
            <person name="Venter J.C."/>
            <person name="White O.R."/>
            <person name="Whitty B.R."/>
            <person name="Youngman P."/>
            <person name="Wolfe K.H."/>
            <person name="Goldman G.H."/>
            <person name="Wortman J.R."/>
            <person name="Jiang B."/>
            <person name="Denning D.W."/>
            <person name="Nierman W.C."/>
        </authorList>
    </citation>
    <scope>NUCLEOTIDE SEQUENCE [LARGE SCALE GENOMIC DNA]</scope>
    <source>
        <strain evidence="3">ATCC 1007 / CBS 513.65 / DSM 816 / NCTC 3887 / NRRL 1</strain>
    </source>
</reference>
<gene>
    <name evidence="2" type="ORF">ACLA_003770</name>
</gene>
<sequence>MKTLFTHGHFFAPQSLNAQDDNVFAECLVVENDKIVYVGAQENAPTADDTVDLQNRLVIPGFIDGHVHIMNFGQSLGRLSLLDCTCLEDIRKVIKSFAEAHPSAPRILCRGWMQSSTNGIALASMLDDLDPRPIQIESFDLHSCWCNSAALEEMGVYTAQDPAGGTIHRDENRRPSGLLSENAMMEIVWPFLLKTATLEDMMHALRLAFAAYTEAGYTGLVDMAMEDNMWAVLKPYYEQENPPFHIAAHWLVPFSEDQEANFTHVDRAIQLWHEFNPATSPHFCITGIKLICDGVVDGCTAALTQPYGNRQDPVEPIWPVDMLRAVVQRADAAGLQCAIHAIGDKAVKQAIDVLGEVGTPGRRHRIEHLELTAPEDAKRLGQLGITASVQPVHSDPVILRAWPDLIGPERCQRAFAYKDFAEGGAKLAFGTDAPTAAHLPLPNLYNATTRRSAMEPESSQTTNEHFGLGLAEAVTAATEGAAYARFAENWAGILKEGCRADFVVLDMQWNAEDLLEGKVCETWFAGKRVYATK</sequence>
<accession>A1C5J6</accession>
<dbReference type="VEuPathDB" id="FungiDB:ACLA_003770"/>
<organism evidence="2 3">
    <name type="scientific">Aspergillus clavatus (strain ATCC 1007 / CBS 513.65 / DSM 816 / NCTC 3887 / NRRL 1 / QM 1276 / 107)</name>
    <dbReference type="NCBI Taxonomy" id="344612"/>
    <lineage>
        <taxon>Eukaryota</taxon>
        <taxon>Fungi</taxon>
        <taxon>Dikarya</taxon>
        <taxon>Ascomycota</taxon>
        <taxon>Pezizomycotina</taxon>
        <taxon>Eurotiomycetes</taxon>
        <taxon>Eurotiomycetidae</taxon>
        <taxon>Eurotiales</taxon>
        <taxon>Aspergillaceae</taxon>
        <taxon>Aspergillus</taxon>
        <taxon>Aspergillus subgen. Fumigati</taxon>
    </lineage>
</organism>
<dbReference type="SUPFAM" id="SSF51556">
    <property type="entry name" value="Metallo-dependent hydrolases"/>
    <property type="match status" value="1"/>
</dbReference>
<dbReference type="Pfam" id="PF07969">
    <property type="entry name" value="Amidohydro_3"/>
    <property type="match status" value="1"/>
</dbReference>
<dbReference type="RefSeq" id="XP_001276390.1">
    <property type="nucleotide sequence ID" value="XM_001276389.1"/>
</dbReference>
<dbReference type="AlphaFoldDB" id="A1C5J6"/>
<dbReference type="InterPro" id="IPR011059">
    <property type="entry name" value="Metal-dep_hydrolase_composite"/>
</dbReference>
<name>A1C5J6_ASPCL</name>
<dbReference type="InterPro" id="IPR013108">
    <property type="entry name" value="Amidohydro_3"/>
</dbReference>
<protein>
    <submittedName>
        <fullName evidence="2">Amidohydrolase family protein</fullName>
    </submittedName>
</protein>
<dbReference type="InterPro" id="IPR032466">
    <property type="entry name" value="Metal_Hydrolase"/>
</dbReference>
<dbReference type="SUPFAM" id="SSF51338">
    <property type="entry name" value="Composite domain of metallo-dependent hydrolases"/>
    <property type="match status" value="1"/>
</dbReference>
<dbReference type="KEGG" id="act:ACLA_003770"/>
<dbReference type="InterPro" id="IPR033932">
    <property type="entry name" value="YtcJ-like"/>
</dbReference>
<dbReference type="Gene3D" id="3.10.310.70">
    <property type="match status" value="1"/>
</dbReference>
<dbReference type="EMBL" id="DS027004">
    <property type="protein sequence ID" value="EAW14964.1"/>
    <property type="molecule type" value="Genomic_DNA"/>
</dbReference>
<dbReference type="CDD" id="cd01300">
    <property type="entry name" value="YtcJ_like"/>
    <property type="match status" value="1"/>
</dbReference>
<dbReference type="OMA" id="LCRGWIQ"/>
<dbReference type="GO" id="GO:0016810">
    <property type="term" value="F:hydrolase activity, acting on carbon-nitrogen (but not peptide) bonds"/>
    <property type="evidence" value="ECO:0007669"/>
    <property type="project" value="InterPro"/>
</dbReference>
<dbReference type="Gene3D" id="3.20.20.140">
    <property type="entry name" value="Metal-dependent hydrolases"/>
    <property type="match status" value="1"/>
</dbReference>
<feature type="domain" description="Amidohydrolase 3" evidence="1">
    <location>
        <begin position="49"/>
        <end position="530"/>
    </location>
</feature>
<dbReference type="OrthoDB" id="3501663at2759"/>
<dbReference type="PANTHER" id="PTHR22642:SF19">
    <property type="entry name" value="AMIDOHYDROLASE FAMILY PROTEIN (AFU_ORTHOLOGUE AFUA_5G01480)"/>
    <property type="match status" value="1"/>
</dbReference>
<evidence type="ECO:0000313" key="2">
    <source>
        <dbReference type="EMBL" id="EAW14964.1"/>
    </source>
</evidence>
<dbReference type="Gene3D" id="2.30.40.10">
    <property type="entry name" value="Urease, subunit C, domain 1"/>
    <property type="match status" value="1"/>
</dbReference>
<dbReference type="PANTHER" id="PTHR22642">
    <property type="entry name" value="IMIDAZOLONEPROPIONASE"/>
    <property type="match status" value="1"/>
</dbReference>
<dbReference type="HOGENOM" id="CLU_009942_5_0_1"/>
<evidence type="ECO:0000259" key="1">
    <source>
        <dbReference type="Pfam" id="PF07969"/>
    </source>
</evidence>
<evidence type="ECO:0000313" key="3">
    <source>
        <dbReference type="Proteomes" id="UP000006701"/>
    </source>
</evidence>
<proteinExistence type="predicted"/>